<organism evidence="11 12">
    <name type="scientific">Patiria miniata</name>
    <name type="common">Bat star</name>
    <name type="synonym">Asterina miniata</name>
    <dbReference type="NCBI Taxonomy" id="46514"/>
    <lineage>
        <taxon>Eukaryota</taxon>
        <taxon>Metazoa</taxon>
        <taxon>Echinodermata</taxon>
        <taxon>Eleutherozoa</taxon>
        <taxon>Asterozoa</taxon>
        <taxon>Asteroidea</taxon>
        <taxon>Valvatacea</taxon>
        <taxon>Valvatida</taxon>
        <taxon>Asterinidae</taxon>
        <taxon>Patiria</taxon>
    </lineage>
</organism>
<dbReference type="AlphaFoldDB" id="A0A914AJ01"/>
<dbReference type="EnsemblMetazoa" id="XM_038207779.1">
    <property type="protein sequence ID" value="XP_038063707.1"/>
    <property type="gene ID" value="LOC119734335"/>
</dbReference>
<comment type="similarity">
    <text evidence="2 10">Belongs to the DPM2 family.</text>
</comment>
<dbReference type="OMA" id="YTLWIIV"/>
<evidence type="ECO:0000256" key="3">
    <source>
        <dbReference type="ARBA" id="ARBA00018157"/>
    </source>
</evidence>
<dbReference type="GO" id="GO:0005789">
    <property type="term" value="C:endoplasmic reticulum membrane"/>
    <property type="evidence" value="ECO:0007669"/>
    <property type="project" value="UniProtKB-SubCell"/>
</dbReference>
<keyword evidence="6 10" id="KW-1133">Transmembrane helix</keyword>
<comment type="function">
    <text evidence="8">Regulates the biosynthesis of dolichol phosphate-mannose. Regulatory subunit of the dolichol-phosphate mannose (DPM) synthase complex; essential for the ER localization and stable expression of DPM1. Part of the glycosylphosphatidylinositol-N-acetylglucosaminyltransferase (GPI-GnT) complex that catalyzes the transfer of N-acetylglucosamine from UDP-N-acetylglucosamine to phosphatidylinositol and participates in the first step of GPI biosynthesis. May act by regulating the GPI-GNT complex.</text>
</comment>
<reference evidence="11" key="1">
    <citation type="submission" date="2022-11" db="UniProtKB">
        <authorList>
            <consortium name="EnsemblMetazoa"/>
        </authorList>
    </citation>
    <scope>IDENTIFICATION</scope>
</reference>
<feature type="transmembrane region" description="Helical" evidence="10">
    <location>
        <begin position="50"/>
        <end position="75"/>
    </location>
</feature>
<keyword evidence="4 10" id="KW-0812">Transmembrane</keyword>
<evidence type="ECO:0000256" key="6">
    <source>
        <dbReference type="ARBA" id="ARBA00022989"/>
    </source>
</evidence>
<dbReference type="PANTHER" id="PTHR15039">
    <property type="entry name" value="DOLICHOL PHOSPHATE-MANNOSE BIOSYNTHESIS REGULATORY PROTEIN"/>
    <property type="match status" value="1"/>
</dbReference>
<comment type="pathway">
    <text evidence="10">Protein modification; protein glycosylation.</text>
</comment>
<dbReference type="Pfam" id="PF07297">
    <property type="entry name" value="DPM2"/>
    <property type="match status" value="1"/>
</dbReference>
<keyword evidence="7 10" id="KW-0472">Membrane</keyword>
<dbReference type="GO" id="GO:0030234">
    <property type="term" value="F:enzyme regulator activity"/>
    <property type="evidence" value="ECO:0007669"/>
    <property type="project" value="UniProtKB-UniRule"/>
</dbReference>
<dbReference type="OrthoDB" id="311279at2759"/>
<name>A0A914AJ01_PATMI</name>
<evidence type="ECO:0000256" key="2">
    <source>
        <dbReference type="ARBA" id="ARBA00005478"/>
    </source>
</evidence>
<dbReference type="GO" id="GO:0006506">
    <property type="term" value="P:GPI anchor biosynthetic process"/>
    <property type="evidence" value="ECO:0007669"/>
    <property type="project" value="TreeGrafter"/>
</dbReference>
<comment type="subcellular location">
    <subcellularLocation>
        <location evidence="1 10">Endoplasmic reticulum membrane</location>
        <topology evidence="1 10">Multi-pass membrane protein</topology>
    </subcellularLocation>
</comment>
<dbReference type="PANTHER" id="PTHR15039:SF11">
    <property type="entry name" value="DOLICHOL PHOSPHATE-MANNOSE BIOSYNTHESIS REGULATORY PROTEIN"/>
    <property type="match status" value="1"/>
</dbReference>
<evidence type="ECO:0000256" key="8">
    <source>
        <dbReference type="ARBA" id="ARBA00045174"/>
    </source>
</evidence>
<evidence type="ECO:0000313" key="12">
    <source>
        <dbReference type="Proteomes" id="UP000887568"/>
    </source>
</evidence>
<proteinExistence type="inferred from homology"/>
<dbReference type="RefSeq" id="XP_038063707.1">
    <property type="nucleotide sequence ID" value="XM_038207779.1"/>
</dbReference>
<evidence type="ECO:0000256" key="1">
    <source>
        <dbReference type="ARBA" id="ARBA00004477"/>
    </source>
</evidence>
<keyword evidence="12" id="KW-1185">Reference proteome</keyword>
<evidence type="ECO:0000313" key="11">
    <source>
        <dbReference type="EnsemblMetazoa" id="XP_038063707.1"/>
    </source>
</evidence>
<evidence type="ECO:0000256" key="10">
    <source>
        <dbReference type="RuleBase" id="RU365084"/>
    </source>
</evidence>
<evidence type="ECO:0000256" key="5">
    <source>
        <dbReference type="ARBA" id="ARBA00022824"/>
    </source>
</evidence>
<dbReference type="GeneID" id="119734335"/>
<protein>
    <recommendedName>
        <fullName evidence="3 10">Dolichol phosphate-mannose biosynthesis regulatory protein</fullName>
    </recommendedName>
</protein>
<evidence type="ECO:0000256" key="9">
    <source>
        <dbReference type="ARBA" id="ARBA00046896"/>
    </source>
</evidence>
<dbReference type="InterPro" id="IPR009914">
    <property type="entry name" value="DPM2"/>
</dbReference>
<dbReference type="GO" id="GO:0033185">
    <property type="term" value="C:dolichol-phosphate-mannose synthase complex"/>
    <property type="evidence" value="ECO:0007669"/>
    <property type="project" value="TreeGrafter"/>
</dbReference>
<keyword evidence="5 10" id="KW-0256">Endoplasmic reticulum</keyword>
<evidence type="ECO:0000256" key="4">
    <source>
        <dbReference type="ARBA" id="ARBA00022692"/>
    </source>
</evidence>
<dbReference type="GO" id="GO:0180047">
    <property type="term" value="P:dolichol phosphate mannose biosynthetic process"/>
    <property type="evidence" value="ECO:0007669"/>
    <property type="project" value="InterPro"/>
</dbReference>
<feature type="transmembrane region" description="Helical" evidence="10">
    <location>
        <begin position="12"/>
        <end position="30"/>
    </location>
</feature>
<sequence length="81" mass="8970">MATGMDQALGMGLVAFAGAIFSYYTIWVIFMPFVDDDHVLQQFFLPRFYAIALPVVAGLIFLTFIGVFVTAVTLAKKKKSK</sequence>
<evidence type="ECO:0000256" key="7">
    <source>
        <dbReference type="ARBA" id="ARBA00023136"/>
    </source>
</evidence>
<accession>A0A914AJ01</accession>
<comment type="function">
    <text evidence="10">Regulatory subunit of the dolichol-phosphate mannose (DPM) synthase complex; essential for the ER localization.</text>
</comment>
<comment type="subunit">
    <text evidence="9">Component of the dolichol-phosphate mannose (DPM) synthase complex composed of DPM1, DPM2 and DPM3; in the complex interacts directly with DPM3. Component of the glycosylphosphatidylinositol-N-acetylglucosaminyltransferase (GPI-GnT) complex composed at least by PIGA, PIGC, PIGH, PIGP, PIGQ, PIGY and DPM2. Interacts with PIGA, PIGC and PIGQ.</text>
</comment>
<dbReference type="Proteomes" id="UP000887568">
    <property type="component" value="Unplaced"/>
</dbReference>